<accession>A0A5J4QN72</accession>
<proteinExistence type="predicted"/>
<name>A0A5J4QN72_9ZZZZ</name>
<organism evidence="1">
    <name type="scientific">termite gut metagenome</name>
    <dbReference type="NCBI Taxonomy" id="433724"/>
    <lineage>
        <taxon>unclassified sequences</taxon>
        <taxon>metagenomes</taxon>
        <taxon>organismal metagenomes</taxon>
    </lineage>
</organism>
<evidence type="ECO:0000313" key="1">
    <source>
        <dbReference type="EMBL" id="KAA6323346.1"/>
    </source>
</evidence>
<reference evidence="1" key="1">
    <citation type="submission" date="2019-03" db="EMBL/GenBank/DDBJ databases">
        <title>Single cell metagenomics reveals metabolic interactions within the superorganism composed of flagellate Streblomastix strix and complex community of Bacteroidetes bacteria on its surface.</title>
        <authorList>
            <person name="Treitli S.C."/>
            <person name="Kolisko M."/>
            <person name="Husnik F."/>
            <person name="Keeling P."/>
            <person name="Hampl V."/>
        </authorList>
    </citation>
    <scope>NUCLEOTIDE SEQUENCE</scope>
    <source>
        <strain evidence="1">STM</strain>
    </source>
</reference>
<feature type="non-terminal residue" evidence="1">
    <location>
        <position position="123"/>
    </location>
</feature>
<protein>
    <submittedName>
        <fullName evidence="1">Uncharacterized protein</fullName>
    </submittedName>
</protein>
<dbReference type="AlphaFoldDB" id="A0A5J4QN72"/>
<comment type="caution">
    <text evidence="1">The sequence shown here is derived from an EMBL/GenBank/DDBJ whole genome shotgun (WGS) entry which is preliminary data.</text>
</comment>
<gene>
    <name evidence="1" type="ORF">EZS27_027207</name>
</gene>
<dbReference type="EMBL" id="SNRY01002827">
    <property type="protein sequence ID" value="KAA6323346.1"/>
    <property type="molecule type" value="Genomic_DNA"/>
</dbReference>
<sequence length="123" mass="13590">MEENKLKDETPKILLTQGEDGKLKAIAGEGTDGKLKTVNPTKENADSFLKIDTRSDALENFFKKFSEQFKNPSHTGIYAVSAKAVDKMAAFIEKIVKIDAGDKVLDPYRVTPEGKMQEPSQGK</sequence>